<dbReference type="Pfam" id="PF00990">
    <property type="entry name" value="GGDEF"/>
    <property type="match status" value="1"/>
</dbReference>
<comment type="caution">
    <text evidence="6">The sequence shown here is derived from an EMBL/GenBank/DDBJ whole genome shotgun (WGS) entry which is preliminary data.</text>
</comment>
<feature type="domain" description="PAC" evidence="3">
    <location>
        <begin position="233"/>
        <end position="286"/>
    </location>
</feature>
<dbReference type="InterPro" id="IPR000160">
    <property type="entry name" value="GGDEF_dom"/>
</dbReference>
<dbReference type="InterPro" id="IPR035919">
    <property type="entry name" value="EAL_sf"/>
</dbReference>
<dbReference type="SMART" id="SM00267">
    <property type="entry name" value="GGDEF"/>
    <property type="match status" value="1"/>
</dbReference>
<dbReference type="SMART" id="SM00091">
    <property type="entry name" value="PAS"/>
    <property type="match status" value="1"/>
</dbReference>
<feature type="domain" description="GGDEF" evidence="5">
    <location>
        <begin position="318"/>
        <end position="455"/>
    </location>
</feature>
<dbReference type="PROSITE" id="PS50112">
    <property type="entry name" value="PAS"/>
    <property type="match status" value="1"/>
</dbReference>
<dbReference type="GO" id="GO:0052621">
    <property type="term" value="F:diguanylate cyclase activity"/>
    <property type="evidence" value="ECO:0007669"/>
    <property type="project" value="UniProtKB-EC"/>
</dbReference>
<dbReference type="GO" id="GO:0006355">
    <property type="term" value="P:regulation of DNA-templated transcription"/>
    <property type="evidence" value="ECO:0007669"/>
    <property type="project" value="InterPro"/>
</dbReference>
<dbReference type="InterPro" id="IPR000014">
    <property type="entry name" value="PAS"/>
</dbReference>
<gene>
    <name evidence="6" type="primary">yegE_34</name>
    <name evidence="6" type="ORF">GALL_325730</name>
</gene>
<feature type="domain" description="PAS" evidence="2">
    <location>
        <begin position="155"/>
        <end position="201"/>
    </location>
</feature>
<evidence type="ECO:0000259" key="4">
    <source>
        <dbReference type="PROSITE" id="PS50883"/>
    </source>
</evidence>
<dbReference type="InterPro" id="IPR029787">
    <property type="entry name" value="Nucleotide_cyclase"/>
</dbReference>
<dbReference type="SUPFAM" id="SSF52172">
    <property type="entry name" value="CheY-like"/>
    <property type="match status" value="1"/>
</dbReference>
<dbReference type="SUPFAM" id="SSF55785">
    <property type="entry name" value="PYP-like sensor domain (PAS domain)"/>
    <property type="match status" value="1"/>
</dbReference>
<dbReference type="EC" id="2.7.7.65" evidence="6"/>
<dbReference type="PROSITE" id="PS50883">
    <property type="entry name" value="EAL"/>
    <property type="match status" value="1"/>
</dbReference>
<evidence type="ECO:0000259" key="1">
    <source>
        <dbReference type="PROSITE" id="PS50110"/>
    </source>
</evidence>
<dbReference type="PROSITE" id="PS50113">
    <property type="entry name" value="PAC"/>
    <property type="match status" value="1"/>
</dbReference>
<dbReference type="PANTHER" id="PTHR44757:SF4">
    <property type="entry name" value="DIGUANYLATE CYCLASE DGCE-RELATED"/>
    <property type="match status" value="1"/>
</dbReference>
<evidence type="ECO:0000259" key="3">
    <source>
        <dbReference type="PROSITE" id="PS50113"/>
    </source>
</evidence>
<dbReference type="AlphaFoldDB" id="A0A1J5RBQ4"/>
<dbReference type="CDD" id="cd00130">
    <property type="entry name" value="PAS"/>
    <property type="match status" value="1"/>
</dbReference>
<dbReference type="Pfam" id="PF00563">
    <property type="entry name" value="EAL"/>
    <property type="match status" value="1"/>
</dbReference>
<dbReference type="InterPro" id="IPR035965">
    <property type="entry name" value="PAS-like_dom_sf"/>
</dbReference>
<proteinExistence type="predicted"/>
<dbReference type="SUPFAM" id="SSF55073">
    <property type="entry name" value="Nucleotide cyclase"/>
    <property type="match status" value="1"/>
</dbReference>
<dbReference type="InterPro" id="IPR052155">
    <property type="entry name" value="Biofilm_reg_signaling"/>
</dbReference>
<dbReference type="SMART" id="SM00052">
    <property type="entry name" value="EAL"/>
    <property type="match status" value="1"/>
</dbReference>
<dbReference type="GO" id="GO:0000160">
    <property type="term" value="P:phosphorelay signal transduction system"/>
    <property type="evidence" value="ECO:0007669"/>
    <property type="project" value="InterPro"/>
</dbReference>
<feature type="domain" description="Response regulatory" evidence="1">
    <location>
        <begin position="4"/>
        <end position="115"/>
    </location>
</feature>
<evidence type="ECO:0000313" key="6">
    <source>
        <dbReference type="EMBL" id="OIQ85573.1"/>
    </source>
</evidence>
<dbReference type="NCBIfam" id="TIGR00254">
    <property type="entry name" value="GGDEF"/>
    <property type="match status" value="1"/>
</dbReference>
<dbReference type="EMBL" id="MLJW01000534">
    <property type="protein sequence ID" value="OIQ85573.1"/>
    <property type="molecule type" value="Genomic_DNA"/>
</dbReference>
<dbReference type="InterPro" id="IPR043128">
    <property type="entry name" value="Rev_trsase/Diguanyl_cyclase"/>
</dbReference>
<evidence type="ECO:0000259" key="5">
    <source>
        <dbReference type="PROSITE" id="PS50887"/>
    </source>
</evidence>
<dbReference type="Gene3D" id="3.20.20.450">
    <property type="entry name" value="EAL domain"/>
    <property type="match status" value="1"/>
</dbReference>
<dbReference type="InterPro" id="IPR000700">
    <property type="entry name" value="PAS-assoc_C"/>
</dbReference>
<dbReference type="InterPro" id="IPR011006">
    <property type="entry name" value="CheY-like_superfamily"/>
</dbReference>
<dbReference type="PANTHER" id="PTHR44757">
    <property type="entry name" value="DIGUANYLATE CYCLASE DGCP"/>
    <property type="match status" value="1"/>
</dbReference>
<dbReference type="Gene3D" id="3.30.450.20">
    <property type="entry name" value="PAS domain"/>
    <property type="match status" value="1"/>
</dbReference>
<dbReference type="InterPro" id="IPR001633">
    <property type="entry name" value="EAL_dom"/>
</dbReference>
<reference evidence="6" key="1">
    <citation type="submission" date="2016-10" db="EMBL/GenBank/DDBJ databases">
        <title>Sequence of Gallionella enrichment culture.</title>
        <authorList>
            <person name="Poehlein A."/>
            <person name="Muehling M."/>
            <person name="Daniel R."/>
        </authorList>
    </citation>
    <scope>NUCLEOTIDE SEQUENCE</scope>
</reference>
<dbReference type="CDD" id="cd17534">
    <property type="entry name" value="REC_DC-like"/>
    <property type="match status" value="1"/>
</dbReference>
<dbReference type="CDD" id="cd01949">
    <property type="entry name" value="GGDEF"/>
    <property type="match status" value="1"/>
</dbReference>
<dbReference type="InterPro" id="IPR013767">
    <property type="entry name" value="PAS_fold"/>
</dbReference>
<keyword evidence="6" id="KW-0548">Nucleotidyltransferase</keyword>
<dbReference type="Pfam" id="PF00072">
    <property type="entry name" value="Response_reg"/>
    <property type="match status" value="1"/>
</dbReference>
<dbReference type="PROSITE" id="PS50887">
    <property type="entry name" value="GGDEF"/>
    <property type="match status" value="1"/>
</dbReference>
<dbReference type="Gene3D" id="3.30.70.270">
    <property type="match status" value="1"/>
</dbReference>
<protein>
    <submittedName>
        <fullName evidence="6">Putative diguanylate cyclase YegE</fullName>
        <ecNumber evidence="6">2.7.7.65</ecNumber>
    </submittedName>
</protein>
<dbReference type="Gene3D" id="3.40.50.2300">
    <property type="match status" value="1"/>
</dbReference>
<dbReference type="FunFam" id="3.30.70.270:FF:000001">
    <property type="entry name" value="Diguanylate cyclase domain protein"/>
    <property type="match status" value="1"/>
</dbReference>
<accession>A0A1J5RBQ4</accession>
<name>A0A1J5RBQ4_9ZZZZ</name>
<feature type="domain" description="EAL" evidence="4">
    <location>
        <begin position="466"/>
        <end position="709"/>
    </location>
</feature>
<keyword evidence="6" id="KW-0808">Transferase</keyword>
<dbReference type="CDD" id="cd01948">
    <property type="entry name" value="EAL"/>
    <property type="match status" value="1"/>
</dbReference>
<dbReference type="SUPFAM" id="SSF141868">
    <property type="entry name" value="EAL domain-like"/>
    <property type="match status" value="1"/>
</dbReference>
<dbReference type="NCBIfam" id="TIGR00229">
    <property type="entry name" value="sensory_box"/>
    <property type="match status" value="1"/>
</dbReference>
<organism evidence="6">
    <name type="scientific">mine drainage metagenome</name>
    <dbReference type="NCBI Taxonomy" id="410659"/>
    <lineage>
        <taxon>unclassified sequences</taxon>
        <taxon>metagenomes</taxon>
        <taxon>ecological metagenomes</taxon>
    </lineage>
</organism>
<dbReference type="PROSITE" id="PS50110">
    <property type="entry name" value="RESPONSE_REGULATORY"/>
    <property type="match status" value="1"/>
</dbReference>
<dbReference type="Pfam" id="PF00989">
    <property type="entry name" value="PAS"/>
    <property type="match status" value="1"/>
</dbReference>
<dbReference type="SMART" id="SM00448">
    <property type="entry name" value="REC"/>
    <property type="match status" value="1"/>
</dbReference>
<evidence type="ECO:0000259" key="2">
    <source>
        <dbReference type="PROSITE" id="PS50112"/>
    </source>
</evidence>
<sequence length="709" mass="77147">MMANVMVVEDEGAIALDLKRRLGRLGYQVTCVAASHDEAIAGVAAGRPDIVLMDINIAGAVDGIETAAEIDVPVIYLTAYAEEKTLERARATAPYGYLVKPFSERELHATIQMALQRRQVETCLAGRERELAAAYATLEEAQRELLTRSAELFQEKERLLVTLQSIGDGVISADHQGGITFMNQVAEGLTGWSVEDAVGKQVSQVLTLKDENGGNEGALPAELMALARQGHRAVGEGVLVARDGWDSYQVENCAAPIRGRGGETIGVVMVFRDVSAARRMAEEIQYQATHDSLTGLINRREFERCLEAAIGSAVREGHHHTMAYLDLDQFKTVNDTCGHVAGDELLRQITGLLRAALRSNDVVARLGGDEFGILLDSCPVETGRKLMETVVKTIGDFRFIWAERVFSIGASVGLVGIAESGVSGGMSVKTILSYADSACYTAKELGRNRVQLYQPDDLALTRYLGDADWFARVCSALDEDRFVLYAQSILALDADGRHGTHVEILIRLKGDDGAVISPMSFIPAAERFGLMPKIDYWVIRHAFAYIAADPGRAAGLYAINLSGALVSDPQAQDYICAQFDAYDIPPACICFEITETAAISHFGNARTLLHELKRRGCRIALDDFGSGMSSFGYLKQLPVDYLKIDGAFIRDIVDNKVDEAFVSAINSVAHVMGIKTIAEFVENEAIIAKLKTLGINYAQGYAIDRPQPL</sequence>
<dbReference type="InterPro" id="IPR001789">
    <property type="entry name" value="Sig_transdc_resp-reg_receiver"/>
</dbReference>